<dbReference type="CDD" id="cd05399">
    <property type="entry name" value="NT_Rel-Spo_like"/>
    <property type="match status" value="1"/>
</dbReference>
<dbReference type="InterPro" id="IPR007685">
    <property type="entry name" value="RelA_SpoT"/>
</dbReference>
<dbReference type="EMBL" id="DWYY01000034">
    <property type="protein sequence ID" value="HJA91999.1"/>
    <property type="molecule type" value="Genomic_DNA"/>
</dbReference>
<evidence type="ECO:0000313" key="4">
    <source>
        <dbReference type="Proteomes" id="UP000886858"/>
    </source>
</evidence>
<evidence type="ECO:0000313" key="3">
    <source>
        <dbReference type="EMBL" id="HJA91999.1"/>
    </source>
</evidence>
<evidence type="ECO:0000259" key="2">
    <source>
        <dbReference type="SMART" id="SM00954"/>
    </source>
</evidence>
<gene>
    <name evidence="3" type="ORF">H9717_02580</name>
</gene>
<dbReference type="Pfam" id="PF04607">
    <property type="entry name" value="RelA_SpoT"/>
    <property type="match status" value="1"/>
</dbReference>
<accession>A0A9D2I5D6</accession>
<comment type="pathway">
    <text evidence="1">Purine metabolism; ppGpp biosynthesis; ppGpp from GTP: step 1/2.</text>
</comment>
<organism evidence="3 4">
    <name type="scientific">Candidatus Eisenbergiella merdipullorum</name>
    <dbReference type="NCBI Taxonomy" id="2838553"/>
    <lineage>
        <taxon>Bacteria</taxon>
        <taxon>Bacillati</taxon>
        <taxon>Bacillota</taxon>
        <taxon>Clostridia</taxon>
        <taxon>Lachnospirales</taxon>
        <taxon>Lachnospiraceae</taxon>
        <taxon>Eisenbergiella</taxon>
    </lineage>
</organism>
<name>A0A9D2I5D6_9FIRM</name>
<dbReference type="SUPFAM" id="SSF81301">
    <property type="entry name" value="Nucleotidyltransferase"/>
    <property type="match status" value="1"/>
</dbReference>
<reference evidence="3" key="1">
    <citation type="journal article" date="2021" name="PeerJ">
        <title>Extensive microbial diversity within the chicken gut microbiome revealed by metagenomics and culture.</title>
        <authorList>
            <person name="Gilroy R."/>
            <person name="Ravi A."/>
            <person name="Getino M."/>
            <person name="Pursley I."/>
            <person name="Horton D.L."/>
            <person name="Alikhan N.F."/>
            <person name="Baker D."/>
            <person name="Gharbi K."/>
            <person name="Hall N."/>
            <person name="Watson M."/>
            <person name="Adriaenssens E.M."/>
            <person name="Foster-Nyarko E."/>
            <person name="Jarju S."/>
            <person name="Secka A."/>
            <person name="Antonio M."/>
            <person name="Oren A."/>
            <person name="Chaudhuri R.R."/>
            <person name="La Ragione R."/>
            <person name="Hildebrand F."/>
            <person name="Pallen M.J."/>
        </authorList>
    </citation>
    <scope>NUCLEOTIDE SEQUENCE</scope>
    <source>
        <strain evidence="3">CHK179-7159</strain>
    </source>
</reference>
<dbReference type="SMART" id="SM00954">
    <property type="entry name" value="RelA_SpoT"/>
    <property type="match status" value="1"/>
</dbReference>
<dbReference type="Gene3D" id="3.30.460.10">
    <property type="entry name" value="Beta Polymerase, domain 2"/>
    <property type="match status" value="1"/>
</dbReference>
<dbReference type="InterPro" id="IPR043519">
    <property type="entry name" value="NT_sf"/>
</dbReference>
<evidence type="ECO:0000256" key="1">
    <source>
        <dbReference type="ARBA" id="ARBA00004976"/>
    </source>
</evidence>
<proteinExistence type="predicted"/>
<dbReference type="PANTHER" id="PTHR47837:SF2">
    <property type="entry name" value="GTP PYROPHOSPHOKINASE YWAC"/>
    <property type="match status" value="1"/>
</dbReference>
<dbReference type="PANTHER" id="PTHR47837">
    <property type="entry name" value="GTP PYROPHOSPHOKINASE YJBM"/>
    <property type="match status" value="1"/>
</dbReference>
<reference evidence="3" key="2">
    <citation type="submission" date="2021-04" db="EMBL/GenBank/DDBJ databases">
        <authorList>
            <person name="Gilroy R."/>
        </authorList>
    </citation>
    <scope>NUCLEOTIDE SEQUENCE</scope>
    <source>
        <strain evidence="3">CHK179-7159</strain>
    </source>
</reference>
<comment type="caution">
    <text evidence="3">The sequence shown here is derived from an EMBL/GenBank/DDBJ whole genome shotgun (WGS) entry which is preliminary data.</text>
</comment>
<dbReference type="Proteomes" id="UP000886858">
    <property type="component" value="Unassembled WGS sequence"/>
</dbReference>
<sequence length="201" mass="23826">MTNEQYYSLLEPYQNACQMMLTRLEVLNHNLYARDTVCPIHTMQHRMKEKNSIEKKLEKKHLSAGIANARAYLLDVAGIRIICYFVSDIFHLVEAVKKQSDLIVIRERDYIANPKPNGYRSYHIVVGMPVYYRDAMEYFPVEIQLRTMAMDFWASMEHRICYKKNPVNEQKLRAEFEKYAGLLEKIEKEFEHYNGESVTKE</sequence>
<protein>
    <submittedName>
        <fullName evidence="3">(P)ppGpp synthetase</fullName>
    </submittedName>
</protein>
<dbReference type="AlphaFoldDB" id="A0A9D2I5D6"/>
<dbReference type="Gene3D" id="1.10.287.860">
    <property type="entry name" value="Nucleotidyltransferase"/>
    <property type="match status" value="1"/>
</dbReference>
<feature type="domain" description="RelA/SpoT" evidence="2">
    <location>
        <begin position="45"/>
        <end position="168"/>
    </location>
</feature>
<dbReference type="GO" id="GO:0015969">
    <property type="term" value="P:guanosine tetraphosphate metabolic process"/>
    <property type="evidence" value="ECO:0007669"/>
    <property type="project" value="InterPro"/>
</dbReference>
<dbReference type="InterPro" id="IPR052366">
    <property type="entry name" value="GTP_Pyrophosphokinase"/>
</dbReference>